<dbReference type="EMBL" id="CP136336">
    <property type="protein sequence ID" value="WOB07110.1"/>
    <property type="molecule type" value="Genomic_DNA"/>
</dbReference>
<dbReference type="Pfam" id="PF04403">
    <property type="entry name" value="PqiA"/>
    <property type="match status" value="1"/>
</dbReference>
<keyword evidence="3" id="KW-1185">Reference proteome</keyword>
<dbReference type="RefSeq" id="WP_316699784.1">
    <property type="nucleotide sequence ID" value="NZ_CP136336.1"/>
</dbReference>
<reference evidence="2 3" key="1">
    <citation type="submission" date="2023-10" db="EMBL/GenBank/DDBJ databases">
        <title>Bacteria for the degradation of biodegradable plastic PBAT(Polybutylene adipate terephthalate).</title>
        <authorList>
            <person name="Weon H.-Y."/>
            <person name="Yeon J."/>
        </authorList>
    </citation>
    <scope>NUCLEOTIDE SEQUENCE [LARGE SCALE GENOMIC DNA]</scope>
    <source>
        <strain evidence="2 3">SBD 7-3</strain>
    </source>
</reference>
<dbReference type="Proteomes" id="UP001303946">
    <property type="component" value="Chromosome"/>
</dbReference>
<evidence type="ECO:0000313" key="3">
    <source>
        <dbReference type="Proteomes" id="UP001303946"/>
    </source>
</evidence>
<accession>A0ABZ0CVV8</accession>
<feature type="transmembrane region" description="Helical" evidence="1">
    <location>
        <begin position="197"/>
        <end position="219"/>
    </location>
</feature>
<sequence>MTDPLPSTPAYAPHAPAVARTSAALAARPDLVVCHECDAVHERIELARGTIARCQRCNALLGRGHVIGTEKLLAFAVASLLLILIGNSAPIVTLDFQGVVSQATLPQAIEATWAAGQPFVAVLTAATALVFPLVFTILRLYLLGSLVRGIVPRGFVPAMHMLVFVTRWGMPEVFMLGTLVAVVRCASLTSATPGIGLFAYGAVTLLITAITAAGTHTLWKRSGEIGGMA</sequence>
<proteinExistence type="predicted"/>
<protein>
    <submittedName>
        <fullName evidence="2">Paraquat-inducible protein A</fullName>
    </submittedName>
</protein>
<evidence type="ECO:0000313" key="2">
    <source>
        <dbReference type="EMBL" id="WOB07110.1"/>
    </source>
</evidence>
<keyword evidence="1" id="KW-0812">Transmembrane</keyword>
<name>A0ABZ0CVV8_9BURK</name>
<keyword evidence="1" id="KW-1133">Transmembrane helix</keyword>
<keyword evidence="1" id="KW-0472">Membrane</keyword>
<evidence type="ECO:0000256" key="1">
    <source>
        <dbReference type="SAM" id="Phobius"/>
    </source>
</evidence>
<feature type="transmembrane region" description="Helical" evidence="1">
    <location>
        <begin position="114"/>
        <end position="138"/>
    </location>
</feature>
<dbReference type="InterPro" id="IPR007498">
    <property type="entry name" value="PqiA-like"/>
</dbReference>
<gene>
    <name evidence="2" type="ORF">RXV79_19585</name>
</gene>
<feature type="transmembrane region" description="Helical" evidence="1">
    <location>
        <begin position="72"/>
        <end position="94"/>
    </location>
</feature>
<organism evidence="2 3">
    <name type="scientific">Piscinibacter gummiphilus</name>
    <dbReference type="NCBI Taxonomy" id="946333"/>
    <lineage>
        <taxon>Bacteria</taxon>
        <taxon>Pseudomonadati</taxon>
        <taxon>Pseudomonadota</taxon>
        <taxon>Betaproteobacteria</taxon>
        <taxon>Burkholderiales</taxon>
        <taxon>Sphaerotilaceae</taxon>
        <taxon>Piscinibacter</taxon>
    </lineage>
</organism>